<keyword evidence="2" id="KW-1133">Transmembrane helix</keyword>
<evidence type="ECO:0000256" key="2">
    <source>
        <dbReference type="SAM" id="Phobius"/>
    </source>
</evidence>
<dbReference type="EMBL" id="LASW01000080">
    <property type="protein sequence ID" value="KKB98225.1"/>
    <property type="molecule type" value="Genomic_DNA"/>
</dbReference>
<dbReference type="STRING" id="342002.BST15_07455"/>
<feature type="transmembrane region" description="Helical" evidence="2">
    <location>
        <begin position="131"/>
        <end position="158"/>
    </location>
</feature>
<protein>
    <submittedName>
        <fullName evidence="3">Uncharacterized protein</fullName>
    </submittedName>
</protein>
<feature type="transmembrane region" description="Helical" evidence="2">
    <location>
        <begin position="102"/>
        <end position="119"/>
    </location>
</feature>
<gene>
    <name evidence="4" type="ORF">BST15_07455</name>
    <name evidence="5" type="ORF">E6Q54_12790</name>
    <name evidence="3" type="ORF">WR43_15510</name>
</gene>
<dbReference type="RefSeq" id="WP_046190494.1">
    <property type="nucleotide sequence ID" value="NZ_JACKUJ010000017.1"/>
</dbReference>
<accession>A0A0F5MTZ7</accession>
<feature type="transmembrane region" description="Helical" evidence="2">
    <location>
        <begin position="64"/>
        <end position="82"/>
    </location>
</feature>
<evidence type="ECO:0000313" key="5">
    <source>
        <dbReference type="EMBL" id="TXI55360.1"/>
    </source>
</evidence>
<evidence type="ECO:0000313" key="8">
    <source>
        <dbReference type="Proteomes" id="UP000321797"/>
    </source>
</evidence>
<dbReference type="AlphaFoldDB" id="A0A0F5MTZ7"/>
<evidence type="ECO:0000256" key="1">
    <source>
        <dbReference type="SAM" id="MobiDB-lite"/>
    </source>
</evidence>
<reference evidence="3" key="2">
    <citation type="submission" date="2015-04" db="EMBL/GenBank/DDBJ databases">
        <title>Genome sequence of Mycobacterium arupense strain GUC1.</title>
        <authorList>
            <person name="Greninger A.L."/>
            <person name="Cunningham G."/>
            <person name="Chiu C.Y."/>
            <person name="Miller S."/>
        </authorList>
    </citation>
    <scope>NUCLEOTIDE SEQUENCE</scope>
    <source>
        <strain evidence="3">GUC1</strain>
    </source>
</reference>
<keyword evidence="7" id="KW-1185">Reference proteome</keyword>
<organism evidence="3 6">
    <name type="scientific">Mycolicibacter arupensis</name>
    <dbReference type="NCBI Taxonomy" id="342002"/>
    <lineage>
        <taxon>Bacteria</taxon>
        <taxon>Bacillati</taxon>
        <taxon>Actinomycetota</taxon>
        <taxon>Actinomycetes</taxon>
        <taxon>Mycobacteriales</taxon>
        <taxon>Mycobacteriaceae</taxon>
        <taxon>Mycolicibacter</taxon>
    </lineage>
</organism>
<feature type="transmembrane region" description="Helical" evidence="2">
    <location>
        <begin position="178"/>
        <end position="200"/>
    </location>
</feature>
<feature type="region of interest" description="Disordered" evidence="1">
    <location>
        <begin position="40"/>
        <end position="59"/>
    </location>
</feature>
<dbReference type="Proteomes" id="UP000192327">
    <property type="component" value="Unassembled WGS sequence"/>
</dbReference>
<evidence type="ECO:0000313" key="6">
    <source>
        <dbReference type="Proteomes" id="UP000034416"/>
    </source>
</evidence>
<reference evidence="5 8" key="4">
    <citation type="submission" date="2018-09" db="EMBL/GenBank/DDBJ databases">
        <title>Metagenome Assembled Genomes from an Advanced Water Purification Facility.</title>
        <authorList>
            <person name="Stamps B.W."/>
            <person name="Spear J.R."/>
        </authorList>
    </citation>
    <scope>NUCLEOTIDE SEQUENCE [LARGE SCALE GENOMIC DNA]</scope>
    <source>
        <strain evidence="5">Bin_29_2</strain>
    </source>
</reference>
<evidence type="ECO:0000313" key="3">
    <source>
        <dbReference type="EMBL" id="KKB98225.1"/>
    </source>
</evidence>
<evidence type="ECO:0000313" key="4">
    <source>
        <dbReference type="EMBL" id="OQZ99294.1"/>
    </source>
</evidence>
<name>A0A0F5MTZ7_9MYCO</name>
<sequence length="230" mass="24686">MLCCLVAGSLMAMVFRFRMWLTRRRPGSLDLFAPPARRSARGEPLATHVPAPPRSPRGRDHRTLCASAAGVLIYVVLTAGLLRTGLAHSMADTTTWAERTTVWLAIATALSALAWRRSVGRRSSPVPLREHFGCALAGIGVVWFALGVADIHLFRAFALGPQSAHAAHAAMLAHHHGSLWWDIVFHGTGAALAVIGWLMLPVRPFDADTEPQAPAGAFARSSPATLGRVP</sequence>
<dbReference type="EMBL" id="MVHH01000011">
    <property type="protein sequence ID" value="OQZ99294.1"/>
    <property type="molecule type" value="Genomic_DNA"/>
</dbReference>
<dbReference type="PATRIC" id="fig|342002.3.peg.3644"/>
<dbReference type="EMBL" id="SSGD01000069">
    <property type="protein sequence ID" value="TXI55360.1"/>
    <property type="molecule type" value="Genomic_DNA"/>
</dbReference>
<dbReference type="Proteomes" id="UP000321797">
    <property type="component" value="Unassembled WGS sequence"/>
</dbReference>
<dbReference type="OrthoDB" id="3790037at2"/>
<reference evidence="4 7" key="3">
    <citation type="submission" date="2016-12" db="EMBL/GenBank/DDBJ databases">
        <title>The new phylogeny of genus Mycobacterium.</title>
        <authorList>
            <person name="Tortoli E."/>
            <person name="Trovato A."/>
            <person name="Cirillo D.M."/>
        </authorList>
    </citation>
    <scope>NUCLEOTIDE SEQUENCE [LARGE SCALE GENOMIC DNA]</scope>
    <source>
        <strain evidence="4 7">DSM 44942</strain>
    </source>
</reference>
<comment type="caution">
    <text evidence="3">The sequence shown here is derived from an EMBL/GenBank/DDBJ whole genome shotgun (WGS) entry which is preliminary data.</text>
</comment>
<evidence type="ECO:0000313" key="7">
    <source>
        <dbReference type="Proteomes" id="UP000192327"/>
    </source>
</evidence>
<dbReference type="Proteomes" id="UP000034416">
    <property type="component" value="Unassembled WGS sequence"/>
</dbReference>
<proteinExistence type="predicted"/>
<keyword evidence="2" id="KW-0472">Membrane</keyword>
<reference evidence="6" key="1">
    <citation type="submission" date="2015-04" db="EMBL/GenBank/DDBJ databases">
        <title>Genome sequence of Mycobacterium arupense GUC1.</title>
        <authorList>
            <person name="Greninger A.L."/>
            <person name="Cunningham G."/>
            <person name="Chiu C.Y."/>
            <person name="Miller S."/>
        </authorList>
    </citation>
    <scope>NUCLEOTIDE SEQUENCE [LARGE SCALE GENOMIC DNA]</scope>
    <source>
        <strain evidence="6">GUC1</strain>
    </source>
</reference>
<keyword evidence="2" id="KW-0812">Transmembrane</keyword>